<reference evidence="4" key="1">
    <citation type="journal article" date="2020" name="Stud. Mycol.">
        <title>101 Dothideomycetes genomes: a test case for predicting lifestyles and emergence of pathogens.</title>
        <authorList>
            <person name="Haridas S."/>
            <person name="Albert R."/>
            <person name="Binder M."/>
            <person name="Bloem J."/>
            <person name="Labutti K."/>
            <person name="Salamov A."/>
            <person name="Andreopoulos B."/>
            <person name="Baker S."/>
            <person name="Barry K."/>
            <person name="Bills G."/>
            <person name="Bluhm B."/>
            <person name="Cannon C."/>
            <person name="Castanera R."/>
            <person name="Culley D."/>
            <person name="Daum C."/>
            <person name="Ezra D."/>
            <person name="Gonzalez J."/>
            <person name="Henrissat B."/>
            <person name="Kuo A."/>
            <person name="Liang C."/>
            <person name="Lipzen A."/>
            <person name="Lutzoni F."/>
            <person name="Magnuson J."/>
            <person name="Mondo S."/>
            <person name="Nolan M."/>
            <person name="Ohm R."/>
            <person name="Pangilinan J."/>
            <person name="Park H.-J."/>
            <person name="Ramirez L."/>
            <person name="Alfaro M."/>
            <person name="Sun H."/>
            <person name="Tritt A."/>
            <person name="Yoshinaga Y."/>
            <person name="Zwiers L.-H."/>
            <person name="Turgeon B."/>
            <person name="Goodwin S."/>
            <person name="Spatafora J."/>
            <person name="Crous P."/>
            <person name="Grigoriev I."/>
        </authorList>
    </citation>
    <scope>NUCLEOTIDE SEQUENCE</scope>
    <source>
        <strain evidence="4">CBS 480.64</strain>
    </source>
</reference>
<evidence type="ECO:0008006" key="6">
    <source>
        <dbReference type="Google" id="ProtNLM"/>
    </source>
</evidence>
<gene>
    <name evidence="4" type="ORF">K470DRAFT_254427</name>
</gene>
<dbReference type="Gene3D" id="2.40.40.10">
    <property type="entry name" value="RlpA-like domain"/>
    <property type="match status" value="1"/>
</dbReference>
<feature type="region of interest" description="Disordered" evidence="2">
    <location>
        <begin position="102"/>
        <end position="224"/>
    </location>
</feature>
<dbReference type="PANTHER" id="PTHR31836">
    <property type="match status" value="1"/>
</dbReference>
<feature type="compositionally biased region" description="Basic residues" evidence="2">
    <location>
        <begin position="59"/>
        <end position="69"/>
    </location>
</feature>
<keyword evidence="5" id="KW-1185">Reference proteome</keyword>
<dbReference type="AlphaFoldDB" id="A0A6A7CA12"/>
<accession>A0A6A7CA12</accession>
<dbReference type="InterPro" id="IPR036908">
    <property type="entry name" value="RlpA-like_sf"/>
</dbReference>
<dbReference type="Proteomes" id="UP000799421">
    <property type="component" value="Unassembled WGS sequence"/>
</dbReference>
<evidence type="ECO:0000313" key="4">
    <source>
        <dbReference type="EMBL" id="KAF2864097.1"/>
    </source>
</evidence>
<dbReference type="CDD" id="cd22191">
    <property type="entry name" value="DPBB_RlpA_EXP_N-like"/>
    <property type="match status" value="1"/>
</dbReference>
<protein>
    <recommendedName>
        <fullName evidence="6">RlpA-like protein double-psi beta-barrel domain-containing protein</fullName>
    </recommendedName>
</protein>
<name>A0A6A7CA12_9PEZI</name>
<evidence type="ECO:0000256" key="2">
    <source>
        <dbReference type="SAM" id="MobiDB-lite"/>
    </source>
</evidence>
<organism evidence="4 5">
    <name type="scientific">Piedraia hortae CBS 480.64</name>
    <dbReference type="NCBI Taxonomy" id="1314780"/>
    <lineage>
        <taxon>Eukaryota</taxon>
        <taxon>Fungi</taxon>
        <taxon>Dikarya</taxon>
        <taxon>Ascomycota</taxon>
        <taxon>Pezizomycotina</taxon>
        <taxon>Dothideomycetes</taxon>
        <taxon>Dothideomycetidae</taxon>
        <taxon>Capnodiales</taxon>
        <taxon>Piedraiaceae</taxon>
        <taxon>Piedraia</taxon>
    </lineage>
</organism>
<evidence type="ECO:0000256" key="3">
    <source>
        <dbReference type="SAM" id="SignalP"/>
    </source>
</evidence>
<feature type="compositionally biased region" description="Low complexity" evidence="2">
    <location>
        <begin position="111"/>
        <end position="224"/>
    </location>
</feature>
<dbReference type="InterPro" id="IPR051477">
    <property type="entry name" value="Expansin_CellWall"/>
</dbReference>
<evidence type="ECO:0000313" key="5">
    <source>
        <dbReference type="Proteomes" id="UP000799421"/>
    </source>
</evidence>
<dbReference type="OrthoDB" id="623670at2759"/>
<feature type="chain" id="PRO_5025488177" description="RlpA-like protein double-psi beta-barrel domain-containing protein" evidence="3">
    <location>
        <begin position="20"/>
        <end position="332"/>
    </location>
</feature>
<keyword evidence="1 3" id="KW-0732">Signal</keyword>
<feature type="signal peptide" evidence="3">
    <location>
        <begin position="1"/>
        <end position="19"/>
    </location>
</feature>
<proteinExistence type="predicted"/>
<dbReference type="PANTHER" id="PTHR31836:SF28">
    <property type="entry name" value="SRCR DOMAIN-CONTAINING PROTEIN-RELATED"/>
    <property type="match status" value="1"/>
</dbReference>
<evidence type="ECO:0000256" key="1">
    <source>
        <dbReference type="ARBA" id="ARBA00022729"/>
    </source>
</evidence>
<dbReference type="EMBL" id="MU005958">
    <property type="protein sequence ID" value="KAF2864097.1"/>
    <property type="molecule type" value="Genomic_DNA"/>
</dbReference>
<dbReference type="SUPFAM" id="SSF50685">
    <property type="entry name" value="Barwin-like endoglucanases"/>
    <property type="match status" value="1"/>
</dbReference>
<feature type="region of interest" description="Disordered" evidence="2">
    <location>
        <begin position="53"/>
        <end position="77"/>
    </location>
</feature>
<sequence length="332" mass="33553">MYTKSLFTISALLAAAVSAVPLNGKRDLIYVTETKVRVITDVVTQTVWLEAGETAPHSSRPHNHSHHGYHSSGSSAAASAPAYHSPVAATTSAYSSLATAPSSLQPAPVQSSSVYNSPAPAPASSSHTLSAPASSSSVPPAPSPSSETSSAPAPAPTTSSLEQTSSYAAPTSSSSAPASSSESMPTSSYVAPTSTSAASSTATSAYGTPSSPSSGSSGLSGGLAASGAQYSGDLTWYDTGLGACGWNSGSNDDIVAISETIFDSYNTGNPNNNPLCGKTLTITGADGSEYTAKIVDRCPGCAKADLDLSHGFFNRVTNNGDGRVHNMKWRMD</sequence>